<evidence type="ECO:0000256" key="1">
    <source>
        <dbReference type="ARBA" id="ARBA00004651"/>
    </source>
</evidence>
<dbReference type="GO" id="GO:0022857">
    <property type="term" value="F:transmembrane transporter activity"/>
    <property type="evidence" value="ECO:0007669"/>
    <property type="project" value="InterPro"/>
</dbReference>
<dbReference type="InterPro" id="IPR020846">
    <property type="entry name" value="MFS_dom"/>
</dbReference>
<feature type="transmembrane region" description="Helical" evidence="8">
    <location>
        <begin position="430"/>
        <end position="451"/>
    </location>
</feature>
<name>A0A229NXG6_9BACL</name>
<dbReference type="Pfam" id="PF07690">
    <property type="entry name" value="MFS_1"/>
    <property type="match status" value="2"/>
</dbReference>
<evidence type="ECO:0000256" key="8">
    <source>
        <dbReference type="SAM" id="Phobius"/>
    </source>
</evidence>
<dbReference type="AlphaFoldDB" id="A0A229NXG6"/>
<feature type="transmembrane region" description="Helical" evidence="8">
    <location>
        <begin position="314"/>
        <end position="334"/>
    </location>
</feature>
<feature type="transmembrane region" description="Helical" evidence="8">
    <location>
        <begin position="365"/>
        <end position="388"/>
    </location>
</feature>
<feature type="region of interest" description="Disordered" evidence="7">
    <location>
        <begin position="196"/>
        <end position="254"/>
    </location>
</feature>
<feature type="transmembrane region" description="Helical" evidence="8">
    <location>
        <begin position="129"/>
        <end position="151"/>
    </location>
</feature>
<dbReference type="EMBL" id="NMUQ01000002">
    <property type="protein sequence ID" value="OXM14622.1"/>
    <property type="molecule type" value="Genomic_DNA"/>
</dbReference>
<accession>A0A229NXG6</accession>
<dbReference type="SUPFAM" id="SSF103473">
    <property type="entry name" value="MFS general substrate transporter"/>
    <property type="match status" value="1"/>
</dbReference>
<comment type="similarity">
    <text evidence="2">Belongs to the major facilitator superfamily.</text>
</comment>
<evidence type="ECO:0000313" key="10">
    <source>
        <dbReference type="EMBL" id="OXM14622.1"/>
    </source>
</evidence>
<evidence type="ECO:0000313" key="11">
    <source>
        <dbReference type="Proteomes" id="UP000215145"/>
    </source>
</evidence>
<organism evidence="10 11">
    <name type="scientific">Paenibacillus herberti</name>
    <dbReference type="NCBI Taxonomy" id="1619309"/>
    <lineage>
        <taxon>Bacteria</taxon>
        <taxon>Bacillati</taxon>
        <taxon>Bacillota</taxon>
        <taxon>Bacilli</taxon>
        <taxon>Bacillales</taxon>
        <taxon>Paenibacillaceae</taxon>
        <taxon>Paenibacillus</taxon>
    </lineage>
</organism>
<feature type="domain" description="Major facilitator superfamily (MFS) profile" evidence="9">
    <location>
        <begin position="4"/>
        <end position="456"/>
    </location>
</feature>
<dbReference type="Proteomes" id="UP000215145">
    <property type="component" value="Unassembled WGS sequence"/>
</dbReference>
<keyword evidence="3" id="KW-0813">Transport</keyword>
<feature type="transmembrane region" description="Helical" evidence="8">
    <location>
        <begin position="94"/>
        <end position="117"/>
    </location>
</feature>
<protein>
    <submittedName>
        <fullName evidence="10">MFS transporter</fullName>
    </submittedName>
</protein>
<proteinExistence type="inferred from homology"/>
<feature type="transmembrane region" description="Helical" evidence="8">
    <location>
        <begin position="341"/>
        <end position="359"/>
    </location>
</feature>
<dbReference type="InterPro" id="IPR051788">
    <property type="entry name" value="MFS_Transporter"/>
</dbReference>
<gene>
    <name evidence="10" type="ORF">CGZ75_17030</name>
</gene>
<reference evidence="10 11" key="1">
    <citation type="submission" date="2017-07" db="EMBL/GenBank/DDBJ databases">
        <title>Paenibacillus herberti R33 genome sequencing and assembly.</title>
        <authorList>
            <person name="Su W."/>
        </authorList>
    </citation>
    <scope>NUCLEOTIDE SEQUENCE [LARGE SCALE GENOMIC DNA]</scope>
    <source>
        <strain evidence="10 11">R33</strain>
    </source>
</reference>
<dbReference type="OrthoDB" id="1674541at2"/>
<dbReference type="PROSITE" id="PS50850">
    <property type="entry name" value="MFS"/>
    <property type="match status" value="1"/>
</dbReference>
<sequence>MRKLILLGCLSYFVIGLAHVVAGALLEPVMANYKLDYGSAGQWITNQFLGFLAGVLAAPALSSRIGRRSTLVLALGALTAAEAVYSVLPPWEIILLVAPVAGFGFGMAEAVVGALVMDVFSKRKASVMGWLEVAFGAGALVMPGVAALLIQDGIWQMSFPVLTALAGISMLLWMTLSFGKADEAVAYMPKRAYKPGTDEEGAGPGVAGRLDGQGSNVGETVPGAVSGTDGQGSNVGGAVPGAASGTDGQGSDVGGTVPGAAGSGWLGYKKGAWPVLAVGMLFFFLYVGMEMVIANYLPSIMTNQSGLPEAEASAVLSLFWGMMVAGRLMIGLFTRAAGYRIYLLGSVGASLVMMVLLAGADTLSWTLVLVGLAGFCLAGIFAVALIYVNERLPGMTDRTTSLLVACGGLGGAIFPKLGGWLLDLYGWQRLLQMTAVMAALLLLLLLALLALRDRRETAVR</sequence>
<feature type="transmembrane region" description="Helical" evidence="8">
    <location>
        <begin position="157"/>
        <end position="178"/>
    </location>
</feature>
<evidence type="ECO:0000256" key="7">
    <source>
        <dbReference type="SAM" id="MobiDB-lite"/>
    </source>
</evidence>
<dbReference type="Gene3D" id="1.20.1250.20">
    <property type="entry name" value="MFS general substrate transporter like domains"/>
    <property type="match status" value="2"/>
</dbReference>
<feature type="transmembrane region" description="Helical" evidence="8">
    <location>
        <begin position="70"/>
        <end position="88"/>
    </location>
</feature>
<comment type="subcellular location">
    <subcellularLocation>
        <location evidence="1">Cell membrane</location>
        <topology evidence="1">Multi-pass membrane protein</topology>
    </subcellularLocation>
</comment>
<keyword evidence="6 8" id="KW-0472">Membrane</keyword>
<keyword evidence="5 8" id="KW-1133">Transmembrane helix</keyword>
<evidence type="ECO:0000259" key="9">
    <source>
        <dbReference type="PROSITE" id="PS50850"/>
    </source>
</evidence>
<feature type="transmembrane region" description="Helical" evidence="8">
    <location>
        <begin position="39"/>
        <end position="58"/>
    </location>
</feature>
<keyword evidence="11" id="KW-1185">Reference proteome</keyword>
<dbReference type="PANTHER" id="PTHR23514">
    <property type="entry name" value="BYPASS OF STOP CODON PROTEIN 6"/>
    <property type="match status" value="1"/>
</dbReference>
<dbReference type="InterPro" id="IPR036259">
    <property type="entry name" value="MFS_trans_sf"/>
</dbReference>
<evidence type="ECO:0000256" key="6">
    <source>
        <dbReference type="ARBA" id="ARBA00023136"/>
    </source>
</evidence>
<evidence type="ECO:0000256" key="3">
    <source>
        <dbReference type="ARBA" id="ARBA00022448"/>
    </source>
</evidence>
<dbReference type="PANTHER" id="PTHR23514:SF3">
    <property type="entry name" value="BYPASS OF STOP CODON PROTEIN 6"/>
    <property type="match status" value="1"/>
</dbReference>
<feature type="transmembrane region" description="Helical" evidence="8">
    <location>
        <begin position="400"/>
        <end position="418"/>
    </location>
</feature>
<evidence type="ECO:0000256" key="5">
    <source>
        <dbReference type="ARBA" id="ARBA00022989"/>
    </source>
</evidence>
<evidence type="ECO:0000256" key="2">
    <source>
        <dbReference type="ARBA" id="ARBA00008335"/>
    </source>
</evidence>
<evidence type="ECO:0000256" key="4">
    <source>
        <dbReference type="ARBA" id="ARBA00022692"/>
    </source>
</evidence>
<dbReference type="RefSeq" id="WP_089525439.1">
    <property type="nucleotide sequence ID" value="NZ_NMUQ01000002.1"/>
</dbReference>
<keyword evidence="4 8" id="KW-0812">Transmembrane</keyword>
<dbReference type="GO" id="GO:0005886">
    <property type="term" value="C:plasma membrane"/>
    <property type="evidence" value="ECO:0007669"/>
    <property type="project" value="UniProtKB-SubCell"/>
</dbReference>
<feature type="transmembrane region" description="Helical" evidence="8">
    <location>
        <begin position="273"/>
        <end position="294"/>
    </location>
</feature>
<feature type="compositionally biased region" description="Gly residues" evidence="7">
    <location>
        <begin position="229"/>
        <end position="239"/>
    </location>
</feature>
<dbReference type="InterPro" id="IPR011701">
    <property type="entry name" value="MFS"/>
</dbReference>
<comment type="caution">
    <text evidence="10">The sequence shown here is derived from an EMBL/GenBank/DDBJ whole genome shotgun (WGS) entry which is preliminary data.</text>
</comment>